<gene>
    <name evidence="1" type="ORF">DY000_02026626</name>
</gene>
<sequence length="92" mass="10646">MYGESRCSPVRFSALDFEAVIAFAMPIIQYVGNSRWRWILRWMWLWSSCRFETGGQSRCSPVRFSALDFEAVIAVGLRRVGVEWGTRVVCFS</sequence>
<keyword evidence="2" id="KW-1185">Reference proteome</keyword>
<proteinExistence type="predicted"/>
<dbReference type="EMBL" id="QGKV02000299">
    <property type="protein sequence ID" value="KAF3596160.1"/>
    <property type="molecule type" value="Genomic_DNA"/>
</dbReference>
<name>A0ABQ7EI09_BRACR</name>
<dbReference type="Proteomes" id="UP000266723">
    <property type="component" value="Unassembled WGS sequence"/>
</dbReference>
<protein>
    <recommendedName>
        <fullName evidence="3">AMP-dependent synthetase/ligase domain-containing protein</fullName>
    </recommendedName>
</protein>
<organism evidence="1 2">
    <name type="scientific">Brassica cretica</name>
    <name type="common">Mustard</name>
    <dbReference type="NCBI Taxonomy" id="69181"/>
    <lineage>
        <taxon>Eukaryota</taxon>
        <taxon>Viridiplantae</taxon>
        <taxon>Streptophyta</taxon>
        <taxon>Embryophyta</taxon>
        <taxon>Tracheophyta</taxon>
        <taxon>Spermatophyta</taxon>
        <taxon>Magnoliopsida</taxon>
        <taxon>eudicotyledons</taxon>
        <taxon>Gunneridae</taxon>
        <taxon>Pentapetalae</taxon>
        <taxon>rosids</taxon>
        <taxon>malvids</taxon>
        <taxon>Brassicales</taxon>
        <taxon>Brassicaceae</taxon>
        <taxon>Brassiceae</taxon>
        <taxon>Brassica</taxon>
    </lineage>
</organism>
<reference evidence="1 2" key="1">
    <citation type="journal article" date="2020" name="BMC Genomics">
        <title>Intraspecific diversification of the crop wild relative Brassica cretica Lam. using demographic model selection.</title>
        <authorList>
            <person name="Kioukis A."/>
            <person name="Michalopoulou V.A."/>
            <person name="Briers L."/>
            <person name="Pirintsos S."/>
            <person name="Studholme D.J."/>
            <person name="Pavlidis P."/>
            <person name="Sarris P.F."/>
        </authorList>
    </citation>
    <scope>NUCLEOTIDE SEQUENCE [LARGE SCALE GENOMIC DNA]</scope>
    <source>
        <strain evidence="2">cv. PFS-1207/04</strain>
    </source>
</reference>
<evidence type="ECO:0008006" key="3">
    <source>
        <dbReference type="Google" id="ProtNLM"/>
    </source>
</evidence>
<comment type="caution">
    <text evidence="1">The sequence shown here is derived from an EMBL/GenBank/DDBJ whole genome shotgun (WGS) entry which is preliminary data.</text>
</comment>
<evidence type="ECO:0000313" key="1">
    <source>
        <dbReference type="EMBL" id="KAF3596160.1"/>
    </source>
</evidence>
<evidence type="ECO:0000313" key="2">
    <source>
        <dbReference type="Proteomes" id="UP000266723"/>
    </source>
</evidence>
<accession>A0ABQ7EI09</accession>